<dbReference type="InterPro" id="IPR054384">
    <property type="entry name" value="SecDF_P1_head"/>
</dbReference>
<accession>A0A3N1XGL8</accession>
<dbReference type="Proteomes" id="UP000273083">
    <property type="component" value="Unassembled WGS sequence"/>
</dbReference>
<evidence type="ECO:0000256" key="4">
    <source>
        <dbReference type="ARBA" id="ARBA00022927"/>
    </source>
</evidence>
<evidence type="ECO:0000259" key="10">
    <source>
        <dbReference type="Pfam" id="PF22599"/>
    </source>
</evidence>
<keyword evidence="12" id="KW-1185">Reference proteome</keyword>
<evidence type="ECO:0000256" key="3">
    <source>
        <dbReference type="ARBA" id="ARBA00022692"/>
    </source>
</evidence>
<evidence type="ECO:0000256" key="7">
    <source>
        <dbReference type="ARBA" id="ARBA00023136"/>
    </source>
</evidence>
<keyword evidence="2" id="KW-1003">Cell membrane</keyword>
<dbReference type="AlphaFoldDB" id="A0A3N1XGL8"/>
<protein>
    <recommendedName>
        <fullName evidence="13">Protein-export membrane protein SecD</fullName>
    </recommendedName>
</protein>
<evidence type="ECO:0000256" key="5">
    <source>
        <dbReference type="ARBA" id="ARBA00022989"/>
    </source>
</evidence>
<dbReference type="InterPro" id="IPR048631">
    <property type="entry name" value="SecD_1st"/>
</dbReference>
<feature type="transmembrane region" description="Helical" evidence="8">
    <location>
        <begin position="7"/>
        <end position="28"/>
    </location>
</feature>
<dbReference type="PANTHER" id="PTHR30081">
    <property type="entry name" value="PROTEIN-EXPORT MEMBRANE PROTEIN SEC"/>
    <property type="match status" value="1"/>
</dbReference>
<feature type="domain" description="Protein translocase subunit SecDF P1" evidence="9">
    <location>
        <begin position="65"/>
        <end position="122"/>
    </location>
</feature>
<dbReference type="Gene3D" id="3.30.1360.200">
    <property type="match status" value="1"/>
</dbReference>
<dbReference type="Gene3D" id="3.30.70.3400">
    <property type="match status" value="1"/>
</dbReference>
<dbReference type="GO" id="GO:0015031">
    <property type="term" value="P:protein transport"/>
    <property type="evidence" value="ECO:0007669"/>
    <property type="project" value="UniProtKB-KW"/>
</dbReference>
<dbReference type="OrthoDB" id="9805019at2"/>
<dbReference type="EMBL" id="RJVG01000011">
    <property type="protein sequence ID" value="ROR25261.1"/>
    <property type="molecule type" value="Genomic_DNA"/>
</dbReference>
<dbReference type="GO" id="GO:0005886">
    <property type="term" value="C:plasma membrane"/>
    <property type="evidence" value="ECO:0007669"/>
    <property type="project" value="TreeGrafter"/>
</dbReference>
<reference evidence="11 12" key="1">
    <citation type="submission" date="2018-11" db="EMBL/GenBank/DDBJ databases">
        <title>Genomic Encyclopedia of Type Strains, Phase IV (KMG-IV): sequencing the most valuable type-strain genomes for metagenomic binning, comparative biology and taxonomic classification.</title>
        <authorList>
            <person name="Goeker M."/>
        </authorList>
    </citation>
    <scope>NUCLEOTIDE SEQUENCE [LARGE SCALE GENOMIC DNA]</scope>
    <source>
        <strain evidence="11 12">DSM 26537</strain>
    </source>
</reference>
<sequence length="254" mass="27446">MNRKRGFLSLAGVVIVMISLIIIVMIGIGEDHLGSMRNIHLGLDLAGGVSVTYEAVEAGATKEQMDDTVYKIQKRVQDLNTESAVYKEGLNRINVDIPGISNANQILSRLGNAGSIQFTDENGNLIIDGSDIATAKPQILQSNFGTEYIVELTLNQSGKIKFGKATKENIGKTISIIYDGEVIYSPKVEDEITMGQAQISGQESFEEAEKLASSIRIGALPLELKEIRSNVVGAKLGSQAVTTSLTAGFYHCYF</sequence>
<evidence type="ECO:0000256" key="1">
    <source>
        <dbReference type="ARBA" id="ARBA00022448"/>
    </source>
</evidence>
<keyword evidence="6" id="KW-0811">Translocation</keyword>
<keyword evidence="7 8" id="KW-0472">Membrane</keyword>
<dbReference type="Pfam" id="PF21760">
    <property type="entry name" value="SecD_1st"/>
    <property type="match status" value="1"/>
</dbReference>
<evidence type="ECO:0008006" key="13">
    <source>
        <dbReference type="Google" id="ProtNLM"/>
    </source>
</evidence>
<name>A0A3N1XGL8_9FIRM</name>
<keyword evidence="5 8" id="KW-1133">Transmembrane helix</keyword>
<gene>
    <name evidence="11" type="ORF">EDD66_11122</name>
</gene>
<evidence type="ECO:0000259" key="9">
    <source>
        <dbReference type="Pfam" id="PF21760"/>
    </source>
</evidence>
<evidence type="ECO:0000313" key="11">
    <source>
        <dbReference type="EMBL" id="ROR25261.1"/>
    </source>
</evidence>
<dbReference type="Pfam" id="PF22599">
    <property type="entry name" value="SecDF_P1_head"/>
    <property type="match status" value="1"/>
</dbReference>
<dbReference type="PANTHER" id="PTHR30081:SF1">
    <property type="entry name" value="PROTEIN TRANSLOCASE SUBUNIT SECD"/>
    <property type="match status" value="1"/>
</dbReference>
<organism evidence="11 12">
    <name type="scientific">Mobilisporobacter senegalensis</name>
    <dbReference type="NCBI Taxonomy" id="1329262"/>
    <lineage>
        <taxon>Bacteria</taxon>
        <taxon>Bacillati</taxon>
        <taxon>Bacillota</taxon>
        <taxon>Clostridia</taxon>
        <taxon>Lachnospirales</taxon>
        <taxon>Lachnospiraceae</taxon>
        <taxon>Mobilisporobacter</taxon>
    </lineage>
</organism>
<comment type="caution">
    <text evidence="11">The sequence shown here is derived from an EMBL/GenBank/DDBJ whole genome shotgun (WGS) entry which is preliminary data.</text>
</comment>
<keyword evidence="1" id="KW-0813">Transport</keyword>
<feature type="domain" description="SecDF P1 head subdomain" evidence="10">
    <location>
        <begin position="124"/>
        <end position="221"/>
    </location>
</feature>
<dbReference type="RefSeq" id="WP_123610407.1">
    <property type="nucleotide sequence ID" value="NZ_RJVG01000011.1"/>
</dbReference>
<keyword evidence="3 8" id="KW-0812">Transmembrane</keyword>
<evidence type="ECO:0000256" key="8">
    <source>
        <dbReference type="SAM" id="Phobius"/>
    </source>
</evidence>
<evidence type="ECO:0000313" key="12">
    <source>
        <dbReference type="Proteomes" id="UP000273083"/>
    </source>
</evidence>
<evidence type="ECO:0000256" key="2">
    <source>
        <dbReference type="ARBA" id="ARBA00022475"/>
    </source>
</evidence>
<evidence type="ECO:0000256" key="6">
    <source>
        <dbReference type="ARBA" id="ARBA00023010"/>
    </source>
</evidence>
<keyword evidence="4" id="KW-0653">Protein transport</keyword>
<proteinExistence type="predicted"/>
<dbReference type="InterPro" id="IPR022813">
    <property type="entry name" value="SecD/SecF_arch_bac"/>
</dbReference>